<feature type="transmembrane region" description="Helical" evidence="4">
    <location>
        <begin position="228"/>
        <end position="246"/>
    </location>
</feature>
<proteinExistence type="predicted"/>
<feature type="transmembrane region" description="Helical" evidence="4">
    <location>
        <begin position="283"/>
        <end position="301"/>
    </location>
</feature>
<feature type="transmembrane region" description="Helical" evidence="4">
    <location>
        <begin position="131"/>
        <end position="150"/>
    </location>
</feature>
<dbReference type="Gene3D" id="1.20.1250.20">
    <property type="entry name" value="MFS general substrate transporter like domains"/>
    <property type="match status" value="2"/>
</dbReference>
<dbReference type="EMBL" id="JAACAK010000063">
    <property type="protein sequence ID" value="NIR75088.1"/>
    <property type="molecule type" value="Genomic_DNA"/>
</dbReference>
<dbReference type="InterPro" id="IPR020846">
    <property type="entry name" value="MFS_dom"/>
</dbReference>
<evidence type="ECO:0000313" key="7">
    <source>
        <dbReference type="Proteomes" id="UP000702544"/>
    </source>
</evidence>
<evidence type="ECO:0000313" key="6">
    <source>
        <dbReference type="EMBL" id="NIR75088.1"/>
    </source>
</evidence>
<dbReference type="InterPro" id="IPR011701">
    <property type="entry name" value="MFS"/>
</dbReference>
<comment type="caution">
    <text evidence="6">The sequence shown here is derived from an EMBL/GenBank/DDBJ whole genome shotgun (WGS) entry which is preliminary data.</text>
</comment>
<dbReference type="PROSITE" id="PS50850">
    <property type="entry name" value="MFS"/>
    <property type="match status" value="1"/>
</dbReference>
<evidence type="ECO:0000256" key="1">
    <source>
        <dbReference type="ARBA" id="ARBA00022692"/>
    </source>
</evidence>
<evidence type="ECO:0000256" key="3">
    <source>
        <dbReference type="ARBA" id="ARBA00023136"/>
    </source>
</evidence>
<dbReference type="GO" id="GO:0022857">
    <property type="term" value="F:transmembrane transporter activity"/>
    <property type="evidence" value="ECO:0007669"/>
    <property type="project" value="InterPro"/>
</dbReference>
<dbReference type="Proteomes" id="UP000702544">
    <property type="component" value="Unassembled WGS sequence"/>
</dbReference>
<feature type="transmembrane region" description="Helical" evidence="4">
    <location>
        <begin position="75"/>
        <end position="94"/>
    </location>
</feature>
<feature type="transmembrane region" description="Helical" evidence="4">
    <location>
        <begin position="170"/>
        <end position="188"/>
    </location>
</feature>
<dbReference type="AlphaFoldDB" id="A0AAE4Z8R2"/>
<dbReference type="InterPro" id="IPR036259">
    <property type="entry name" value="MFS_trans_sf"/>
</dbReference>
<evidence type="ECO:0000256" key="2">
    <source>
        <dbReference type="ARBA" id="ARBA00022989"/>
    </source>
</evidence>
<dbReference type="PANTHER" id="PTHR23521">
    <property type="entry name" value="TRANSPORTER MFS SUPERFAMILY"/>
    <property type="match status" value="1"/>
</dbReference>
<organism evidence="6 7">
    <name type="scientific">Candidatus Kutchimonas denitrificans</name>
    <dbReference type="NCBI Taxonomy" id="3056748"/>
    <lineage>
        <taxon>Bacteria</taxon>
        <taxon>Pseudomonadati</taxon>
        <taxon>Gemmatimonadota</taxon>
        <taxon>Gemmatimonadia</taxon>
        <taxon>Candidatus Palauibacterales</taxon>
        <taxon>Candidatus Palauibacteraceae</taxon>
        <taxon>Candidatus Kutchimonas</taxon>
    </lineage>
</organism>
<feature type="domain" description="Major facilitator superfamily (MFS) profile" evidence="5">
    <location>
        <begin position="1"/>
        <end position="398"/>
    </location>
</feature>
<keyword evidence="3 4" id="KW-0472">Membrane</keyword>
<gene>
    <name evidence="6" type="ORF">GWO12_08260</name>
</gene>
<dbReference type="PANTHER" id="PTHR23521:SF3">
    <property type="entry name" value="MFS TRANSPORTER"/>
    <property type="match status" value="1"/>
</dbReference>
<evidence type="ECO:0000256" key="4">
    <source>
        <dbReference type="SAM" id="Phobius"/>
    </source>
</evidence>
<feature type="transmembrane region" description="Helical" evidence="4">
    <location>
        <begin position="372"/>
        <end position="391"/>
    </location>
</feature>
<feature type="transmembrane region" description="Helical" evidence="4">
    <location>
        <begin position="252"/>
        <end position="271"/>
    </location>
</feature>
<accession>A0AAE4Z8R2</accession>
<dbReference type="SUPFAM" id="SSF103473">
    <property type="entry name" value="MFS general substrate transporter"/>
    <property type="match status" value="1"/>
</dbReference>
<feature type="transmembrane region" description="Helical" evidence="4">
    <location>
        <begin position="43"/>
        <end position="63"/>
    </location>
</feature>
<name>A0AAE4Z8R2_9BACT</name>
<feature type="transmembrane region" description="Helical" evidence="4">
    <location>
        <begin position="100"/>
        <end position="119"/>
    </location>
</feature>
<protein>
    <submittedName>
        <fullName evidence="6">MFS transporter</fullName>
    </submittedName>
</protein>
<keyword evidence="2 4" id="KW-1133">Transmembrane helix</keyword>
<feature type="transmembrane region" description="Helical" evidence="4">
    <location>
        <begin position="338"/>
        <end position="360"/>
    </location>
</feature>
<dbReference type="GO" id="GO:0005886">
    <property type="term" value="C:plasma membrane"/>
    <property type="evidence" value="ECO:0007669"/>
    <property type="project" value="TreeGrafter"/>
</dbReference>
<dbReference type="Pfam" id="PF07690">
    <property type="entry name" value="MFS_1"/>
    <property type="match status" value="1"/>
</dbReference>
<reference evidence="6 7" key="1">
    <citation type="submission" date="2020-01" db="EMBL/GenBank/DDBJ databases">
        <title>Genomes assembled from Gulf of Kutch pelagic sediment metagenomes.</title>
        <authorList>
            <person name="Chandrashekar M."/>
            <person name="Mahajan M.S."/>
            <person name="Dave K.J."/>
            <person name="Vatsa P."/>
            <person name="Nathani N.M."/>
        </authorList>
    </citation>
    <scope>NUCLEOTIDE SEQUENCE [LARGE SCALE GENOMIC DNA]</scope>
    <source>
        <strain evidence="6">KS3-K002</strain>
    </source>
</reference>
<sequence>MTEKWRSLSLLALGQMFALALWFSASAVVPQLRGEWGLSGAQASWLTMSVQLGFVVGALASAALNLADRIAAQRLVALSAALGAGFNAAIALFVDAAWVAITLRFFTGMTLAGVYPPGMKLMATWCKEDRGLCIGLLVGAITVGSALPHLFNALPLYGGEAGIPPWRPVLMIASGSAALGAALCGFFVRPGPLHALAAPFDPRQAGRALGQRALRLANFGYFGHMWELYGMWTWAPLFLVTIYMRAGWSETGARLAGFGAVAIGGLGCVVAGRLADRFGRTRVTSASLLISGVCALTVGFMTRSPAAATAVCLIWGFAVVADSAQFSAAVSELADPRYVGTALTMQTSLGFLLTLFSIRIIPPLVERVGWEWAFAVLALGPVFGIVSMLRLRTLPESRAMASGHR</sequence>
<keyword evidence="1 4" id="KW-0812">Transmembrane</keyword>
<evidence type="ECO:0000259" key="5">
    <source>
        <dbReference type="PROSITE" id="PS50850"/>
    </source>
</evidence>